<comment type="caution">
    <text evidence="3">The sequence shown here is derived from an EMBL/GenBank/DDBJ whole genome shotgun (WGS) entry which is preliminary data.</text>
</comment>
<dbReference type="InterPro" id="IPR036179">
    <property type="entry name" value="Ig-like_dom_sf"/>
</dbReference>
<keyword evidence="3" id="KW-0121">Carboxypeptidase</keyword>
<sequence>MKNRFCRHLGEIPNPNNRDKVETKAEPRPYSCDLTIHQAPADAISLLSDPLSISVLLFVLSPGADLHDLLHHTQVTRYIGLQVNAVLGAVWRHPSNPSLSLSPPRQLYLSGESFQLTCSAPRGDEAVTRFQFYKYGGSNISPDVLSRSRNSRAKDLKLEPEHSGSYTCLYWIRPSGREIQSVESAPVSINVTDPPPQPALSVDPPSGAVSEGLHLLMTCTAPRDAGQRRFHFYKD</sequence>
<accession>A0A4D9DLI8</accession>
<keyword evidence="4" id="KW-1185">Reference proteome</keyword>
<evidence type="ECO:0000313" key="3">
    <source>
        <dbReference type="EMBL" id="TFJ96509.1"/>
    </source>
</evidence>
<dbReference type="GO" id="GO:0004180">
    <property type="term" value="F:carboxypeptidase activity"/>
    <property type="evidence" value="ECO:0007669"/>
    <property type="project" value="UniProtKB-KW"/>
</dbReference>
<protein>
    <submittedName>
        <fullName evidence="3">Carboxypeptidase</fullName>
    </submittedName>
</protein>
<dbReference type="InterPro" id="IPR013783">
    <property type="entry name" value="Ig-like_fold"/>
</dbReference>
<feature type="domain" description="Ig-like" evidence="2">
    <location>
        <begin position="97"/>
        <end position="168"/>
    </location>
</feature>
<gene>
    <name evidence="3" type="ORF">DR999_PMT21698</name>
</gene>
<proteinExistence type="predicted"/>
<dbReference type="PROSITE" id="PS50835">
    <property type="entry name" value="IG_LIKE"/>
    <property type="match status" value="1"/>
</dbReference>
<keyword evidence="3" id="KW-0378">Hydrolase</keyword>
<dbReference type="InterPro" id="IPR007110">
    <property type="entry name" value="Ig-like_dom"/>
</dbReference>
<keyword evidence="3" id="KW-0645">Protease</keyword>
<name>A0A4D9DLI8_9SAUR</name>
<evidence type="ECO:0000259" key="2">
    <source>
        <dbReference type="PROSITE" id="PS50835"/>
    </source>
</evidence>
<reference evidence="3 4" key="1">
    <citation type="submission" date="2019-04" db="EMBL/GenBank/DDBJ databases">
        <title>Draft genome of the big-headed turtle Platysternon megacephalum.</title>
        <authorList>
            <person name="Gong S."/>
        </authorList>
    </citation>
    <scope>NUCLEOTIDE SEQUENCE [LARGE SCALE GENOMIC DNA]</scope>
    <source>
        <strain evidence="3">DO16091913</strain>
        <tissue evidence="3">Muscle</tissue>
    </source>
</reference>
<dbReference type="OrthoDB" id="6151406at2759"/>
<dbReference type="Gene3D" id="2.60.40.10">
    <property type="entry name" value="Immunoglobulins"/>
    <property type="match status" value="1"/>
</dbReference>
<evidence type="ECO:0000256" key="1">
    <source>
        <dbReference type="ARBA" id="ARBA00023157"/>
    </source>
</evidence>
<dbReference type="AlphaFoldDB" id="A0A4D9DLI8"/>
<keyword evidence="1" id="KW-1015">Disulfide bond</keyword>
<organism evidence="3 4">
    <name type="scientific">Platysternon megacephalum</name>
    <name type="common">big-headed turtle</name>
    <dbReference type="NCBI Taxonomy" id="55544"/>
    <lineage>
        <taxon>Eukaryota</taxon>
        <taxon>Metazoa</taxon>
        <taxon>Chordata</taxon>
        <taxon>Craniata</taxon>
        <taxon>Vertebrata</taxon>
        <taxon>Euteleostomi</taxon>
        <taxon>Archelosauria</taxon>
        <taxon>Testudinata</taxon>
        <taxon>Testudines</taxon>
        <taxon>Cryptodira</taxon>
        <taxon>Durocryptodira</taxon>
        <taxon>Testudinoidea</taxon>
        <taxon>Platysternidae</taxon>
        <taxon>Platysternon</taxon>
    </lineage>
</organism>
<dbReference type="PANTHER" id="PTHR11738:SF186">
    <property type="entry name" value="OSTEOCLAST-ASSOCIATED IMMUNOGLOBULIN-LIKE RECEPTOR"/>
    <property type="match status" value="1"/>
</dbReference>
<dbReference type="Pfam" id="PF13895">
    <property type="entry name" value="Ig_2"/>
    <property type="match status" value="1"/>
</dbReference>
<dbReference type="EMBL" id="QXTE01000655">
    <property type="protein sequence ID" value="TFJ96509.1"/>
    <property type="molecule type" value="Genomic_DNA"/>
</dbReference>
<dbReference type="InterPro" id="IPR050412">
    <property type="entry name" value="Ig-like_Receptors_ImmuneReg"/>
</dbReference>
<dbReference type="PANTHER" id="PTHR11738">
    <property type="entry name" value="MHC CLASS I NK CELL RECEPTOR"/>
    <property type="match status" value="1"/>
</dbReference>
<dbReference type="Proteomes" id="UP000297703">
    <property type="component" value="Unassembled WGS sequence"/>
</dbReference>
<dbReference type="SMART" id="SM00409">
    <property type="entry name" value="IG"/>
    <property type="match status" value="1"/>
</dbReference>
<dbReference type="InterPro" id="IPR003599">
    <property type="entry name" value="Ig_sub"/>
</dbReference>
<dbReference type="GO" id="GO:0002764">
    <property type="term" value="P:immune response-regulating signaling pathway"/>
    <property type="evidence" value="ECO:0007669"/>
    <property type="project" value="TreeGrafter"/>
</dbReference>
<dbReference type="SUPFAM" id="SSF48726">
    <property type="entry name" value="Immunoglobulin"/>
    <property type="match status" value="1"/>
</dbReference>
<evidence type="ECO:0000313" key="4">
    <source>
        <dbReference type="Proteomes" id="UP000297703"/>
    </source>
</evidence>
<reference evidence="3 4" key="2">
    <citation type="submission" date="2019-04" db="EMBL/GenBank/DDBJ databases">
        <title>The genome sequence of big-headed turtle.</title>
        <authorList>
            <person name="Gong S."/>
        </authorList>
    </citation>
    <scope>NUCLEOTIDE SEQUENCE [LARGE SCALE GENOMIC DNA]</scope>
    <source>
        <strain evidence="3">DO16091913</strain>
        <tissue evidence="3">Muscle</tissue>
    </source>
</reference>